<reference evidence="2" key="1">
    <citation type="submission" date="2018-05" db="EMBL/GenBank/DDBJ databases">
        <authorList>
            <person name="Klenk H.-P."/>
            <person name="Huntemann M."/>
            <person name="Clum A."/>
            <person name="Pillay M."/>
            <person name="Palaniappan K."/>
            <person name="Varghese N."/>
            <person name="Mikhailova N."/>
            <person name="Stamatis D."/>
            <person name="Reddy T."/>
            <person name="Daum C."/>
            <person name="Shapiro N."/>
            <person name="Ivanova N."/>
            <person name="Kyrpides N."/>
            <person name="Woyke T."/>
        </authorList>
    </citation>
    <scope>NUCLEOTIDE SEQUENCE [LARGE SCALE GENOMIC DNA]</scope>
    <source>
        <strain evidence="2">DSM 45417</strain>
    </source>
</reference>
<evidence type="ECO:0000313" key="1">
    <source>
        <dbReference type="EMBL" id="PWW23728.1"/>
    </source>
</evidence>
<keyword evidence="2" id="KW-1185">Reference proteome</keyword>
<protein>
    <submittedName>
        <fullName evidence="1">Uncharacterized protein</fullName>
    </submittedName>
</protein>
<proteinExistence type="predicted"/>
<sequence length="59" mass="6180">MHPDAVADALHAVEAHRSADELTGEPEVALCGVIVAVLDEPWPETDTGGECPRCRALTG</sequence>
<dbReference type="AlphaFoldDB" id="A0A317QJ62"/>
<evidence type="ECO:0000313" key="2">
    <source>
        <dbReference type="Proteomes" id="UP000246661"/>
    </source>
</evidence>
<organism evidence="1 2">
    <name type="scientific">Geodermatophilus normandii</name>
    <dbReference type="NCBI Taxonomy" id="1137989"/>
    <lineage>
        <taxon>Bacteria</taxon>
        <taxon>Bacillati</taxon>
        <taxon>Actinomycetota</taxon>
        <taxon>Actinomycetes</taxon>
        <taxon>Geodermatophilales</taxon>
        <taxon>Geodermatophilaceae</taxon>
        <taxon>Geodermatophilus</taxon>
    </lineage>
</organism>
<comment type="caution">
    <text evidence="1">The sequence shown here is derived from an EMBL/GenBank/DDBJ whole genome shotgun (WGS) entry which is preliminary data.</text>
</comment>
<gene>
    <name evidence="1" type="ORF">JD79_02904</name>
</gene>
<dbReference type="EMBL" id="QGTX01000001">
    <property type="protein sequence ID" value="PWW23728.1"/>
    <property type="molecule type" value="Genomic_DNA"/>
</dbReference>
<dbReference type="Proteomes" id="UP000246661">
    <property type="component" value="Unassembled WGS sequence"/>
</dbReference>
<accession>A0A317QJ62</accession>
<name>A0A317QJ62_9ACTN</name>